<proteinExistence type="predicted"/>
<sequence>MHTSAPSIRSHHIAPSNDLEAFCSSVVGPYVETQGPSTHLALELVSQISSRIEDVFIPTEEDSDVINPIIEATGVSPTKPPGAVKSGSRYKPTYLKEKQRRLQKPDVPDDQLLSIINIEDWQILAARRIGQSEVILLTVKGATIPKEVKVGLWLTKTQRFRPRAVQCTICLTIGHRAEVCPTAHEFPRCETSGQQFPAGQQPERTAQKCELKCFNCERPHGDRDLRCPKKQQADKFARIAAEKRRLRSTPEDSAVPQKSQTSQSRTTKPTKKNNENFPSLPLKYRFSALQDTTPDPQPEPRPRSGVCQATLPSDQRHRLRHPSQ</sequence>
<gene>
    <name evidence="1" type="ORF">HPB50_025279</name>
</gene>
<keyword evidence="2" id="KW-1185">Reference proteome</keyword>
<dbReference type="EMBL" id="CM023487">
    <property type="protein sequence ID" value="KAH6927009.1"/>
    <property type="molecule type" value="Genomic_DNA"/>
</dbReference>
<organism evidence="1 2">
    <name type="scientific">Hyalomma asiaticum</name>
    <name type="common">Tick</name>
    <dbReference type="NCBI Taxonomy" id="266040"/>
    <lineage>
        <taxon>Eukaryota</taxon>
        <taxon>Metazoa</taxon>
        <taxon>Ecdysozoa</taxon>
        <taxon>Arthropoda</taxon>
        <taxon>Chelicerata</taxon>
        <taxon>Arachnida</taxon>
        <taxon>Acari</taxon>
        <taxon>Parasitiformes</taxon>
        <taxon>Ixodida</taxon>
        <taxon>Ixodoidea</taxon>
        <taxon>Ixodidae</taxon>
        <taxon>Hyalomminae</taxon>
        <taxon>Hyalomma</taxon>
    </lineage>
</organism>
<evidence type="ECO:0000313" key="1">
    <source>
        <dbReference type="EMBL" id="KAH6927009.1"/>
    </source>
</evidence>
<reference evidence="1" key="1">
    <citation type="submission" date="2020-05" db="EMBL/GenBank/DDBJ databases">
        <title>Large-scale comparative analyses of tick genomes elucidate their genetic diversity and vector capacities.</title>
        <authorList>
            <person name="Jia N."/>
            <person name="Wang J."/>
            <person name="Shi W."/>
            <person name="Du L."/>
            <person name="Sun Y."/>
            <person name="Zhan W."/>
            <person name="Jiang J."/>
            <person name="Wang Q."/>
            <person name="Zhang B."/>
            <person name="Ji P."/>
            <person name="Sakyi L.B."/>
            <person name="Cui X."/>
            <person name="Yuan T."/>
            <person name="Jiang B."/>
            <person name="Yang W."/>
            <person name="Lam T.T.-Y."/>
            <person name="Chang Q."/>
            <person name="Ding S."/>
            <person name="Wang X."/>
            <person name="Zhu J."/>
            <person name="Ruan X."/>
            <person name="Zhao L."/>
            <person name="Wei J."/>
            <person name="Que T."/>
            <person name="Du C."/>
            <person name="Cheng J."/>
            <person name="Dai P."/>
            <person name="Han X."/>
            <person name="Huang E."/>
            <person name="Gao Y."/>
            <person name="Liu J."/>
            <person name="Shao H."/>
            <person name="Ye R."/>
            <person name="Li L."/>
            <person name="Wei W."/>
            <person name="Wang X."/>
            <person name="Wang C."/>
            <person name="Yang T."/>
            <person name="Huo Q."/>
            <person name="Li W."/>
            <person name="Guo W."/>
            <person name="Chen H."/>
            <person name="Zhou L."/>
            <person name="Ni X."/>
            <person name="Tian J."/>
            <person name="Zhou Y."/>
            <person name="Sheng Y."/>
            <person name="Liu T."/>
            <person name="Pan Y."/>
            <person name="Xia L."/>
            <person name="Li J."/>
            <person name="Zhao F."/>
            <person name="Cao W."/>
        </authorList>
    </citation>
    <scope>NUCLEOTIDE SEQUENCE</scope>
    <source>
        <strain evidence="1">Hyas-2018</strain>
    </source>
</reference>
<protein>
    <submittedName>
        <fullName evidence="1">Uncharacterized protein</fullName>
    </submittedName>
</protein>
<accession>A0ACB7S2I4</accession>
<dbReference type="Proteomes" id="UP000821845">
    <property type="component" value="Chromosome 7"/>
</dbReference>
<evidence type="ECO:0000313" key="2">
    <source>
        <dbReference type="Proteomes" id="UP000821845"/>
    </source>
</evidence>
<comment type="caution">
    <text evidence="1">The sequence shown here is derived from an EMBL/GenBank/DDBJ whole genome shotgun (WGS) entry which is preliminary data.</text>
</comment>
<name>A0ACB7S2I4_HYAAI</name>